<gene>
    <name evidence="4" type="ORF">SAMN02745129_0385</name>
</gene>
<keyword evidence="5" id="KW-1185">Reference proteome</keyword>
<dbReference type="STRING" id="299255.SAMN02745129_0385"/>
<dbReference type="Pfam" id="PF13505">
    <property type="entry name" value="OMP_b-brl"/>
    <property type="match status" value="1"/>
</dbReference>
<feature type="domain" description="Outer membrane protein beta-barrel" evidence="3">
    <location>
        <begin position="9"/>
        <end position="209"/>
    </location>
</feature>
<organism evidence="4 5">
    <name type="scientific">Ferrimonas marina</name>
    <dbReference type="NCBI Taxonomy" id="299255"/>
    <lineage>
        <taxon>Bacteria</taxon>
        <taxon>Pseudomonadati</taxon>
        <taxon>Pseudomonadota</taxon>
        <taxon>Gammaproteobacteria</taxon>
        <taxon>Alteromonadales</taxon>
        <taxon>Ferrimonadaceae</taxon>
        <taxon>Ferrimonas</taxon>
    </lineage>
</organism>
<feature type="chain" id="PRO_5009915487" evidence="2">
    <location>
        <begin position="23"/>
        <end position="212"/>
    </location>
</feature>
<name>A0A1M5ZKP6_9GAMM</name>
<feature type="signal peptide" evidence="2">
    <location>
        <begin position="1"/>
        <end position="22"/>
    </location>
</feature>
<dbReference type="AlphaFoldDB" id="A0A1M5ZKP6"/>
<sequence>MNNTVTVAAVMASALLAAPAQADRTYFFAPMAGFNTGGTLSVTDRLPEEDNDRVKIGEMKVDSSESFGLMLGVETYHPGNVYLLVNRQSTEFESGSYAGLGGQGVTLDYYHLGGSLFFPRGNFEPYVTASVGVTYFNPDELSSDTRGSMGFGVGARYMLFKNLAVYADIRGFATFFSDNNEIFCGGEEGCKIRLEGESLLQGQANAGLMIRF</sequence>
<dbReference type="OrthoDB" id="5591863at2"/>
<evidence type="ECO:0000256" key="2">
    <source>
        <dbReference type="SAM" id="SignalP"/>
    </source>
</evidence>
<reference evidence="4 5" key="1">
    <citation type="submission" date="2016-11" db="EMBL/GenBank/DDBJ databases">
        <authorList>
            <person name="Jaros S."/>
            <person name="Januszkiewicz K."/>
            <person name="Wedrychowicz H."/>
        </authorList>
    </citation>
    <scope>NUCLEOTIDE SEQUENCE [LARGE SCALE GENOMIC DNA]</scope>
    <source>
        <strain evidence="4 5">DSM 16917</strain>
    </source>
</reference>
<dbReference type="Proteomes" id="UP000184268">
    <property type="component" value="Unassembled WGS sequence"/>
</dbReference>
<proteinExistence type="predicted"/>
<dbReference type="InterPro" id="IPR027385">
    <property type="entry name" value="Beta-barrel_OMP"/>
</dbReference>
<accession>A0A1M5ZKP6</accession>
<evidence type="ECO:0000313" key="4">
    <source>
        <dbReference type="EMBL" id="SHI24877.1"/>
    </source>
</evidence>
<dbReference type="InterPro" id="IPR011250">
    <property type="entry name" value="OMP/PagP_B-barrel"/>
</dbReference>
<dbReference type="EMBL" id="FQXG01000013">
    <property type="protein sequence ID" value="SHI24877.1"/>
    <property type="molecule type" value="Genomic_DNA"/>
</dbReference>
<protein>
    <submittedName>
        <fullName evidence="4">Outer membrane protein W</fullName>
    </submittedName>
</protein>
<keyword evidence="1 2" id="KW-0732">Signal</keyword>
<dbReference type="RefSeq" id="WP_067665298.1">
    <property type="nucleotide sequence ID" value="NZ_FQXG01000013.1"/>
</dbReference>
<dbReference type="SUPFAM" id="SSF56925">
    <property type="entry name" value="OMPA-like"/>
    <property type="match status" value="1"/>
</dbReference>
<evidence type="ECO:0000259" key="3">
    <source>
        <dbReference type="Pfam" id="PF13505"/>
    </source>
</evidence>
<evidence type="ECO:0000256" key="1">
    <source>
        <dbReference type="ARBA" id="ARBA00022729"/>
    </source>
</evidence>
<dbReference type="Gene3D" id="2.40.160.20">
    <property type="match status" value="1"/>
</dbReference>
<evidence type="ECO:0000313" key="5">
    <source>
        <dbReference type="Proteomes" id="UP000184268"/>
    </source>
</evidence>